<comment type="similarity">
    <text evidence="2 6">Belongs to the FPP/GGPP synthase family.</text>
</comment>
<dbReference type="CDD" id="cd00685">
    <property type="entry name" value="Trans_IPPS_HT"/>
    <property type="match status" value="1"/>
</dbReference>
<gene>
    <name evidence="8" type="ORF">LJ751_02710</name>
    <name evidence="7" type="ORF">LJ752_05700</name>
</gene>
<evidence type="ECO:0000256" key="5">
    <source>
        <dbReference type="ARBA" id="ARBA00022842"/>
    </source>
</evidence>
<dbReference type="GO" id="GO:0046872">
    <property type="term" value="F:metal ion binding"/>
    <property type="evidence" value="ECO:0007669"/>
    <property type="project" value="UniProtKB-KW"/>
</dbReference>
<keyword evidence="9" id="KW-1185">Reference proteome</keyword>
<evidence type="ECO:0000313" key="10">
    <source>
        <dbReference type="Proteomes" id="UP001139264"/>
    </source>
</evidence>
<name>A0A9X1S5W8_9MICC</name>
<comment type="cofactor">
    <cofactor evidence="1">
        <name>Mg(2+)</name>
        <dbReference type="ChEBI" id="CHEBI:18420"/>
    </cofactor>
</comment>
<dbReference type="GO" id="GO:0004659">
    <property type="term" value="F:prenyltransferase activity"/>
    <property type="evidence" value="ECO:0007669"/>
    <property type="project" value="InterPro"/>
</dbReference>
<comment type="caution">
    <text evidence="8">The sequence shown here is derived from an EMBL/GenBank/DDBJ whole genome shotgun (WGS) entry which is preliminary data.</text>
</comment>
<organism evidence="8 10">
    <name type="scientific">Arthrobacter gengyunqii</name>
    <dbReference type="NCBI Taxonomy" id="2886940"/>
    <lineage>
        <taxon>Bacteria</taxon>
        <taxon>Bacillati</taxon>
        <taxon>Actinomycetota</taxon>
        <taxon>Actinomycetes</taxon>
        <taxon>Micrococcales</taxon>
        <taxon>Micrococcaceae</taxon>
        <taxon>Arthrobacter</taxon>
    </lineage>
</organism>
<evidence type="ECO:0000256" key="1">
    <source>
        <dbReference type="ARBA" id="ARBA00001946"/>
    </source>
</evidence>
<dbReference type="InterPro" id="IPR008949">
    <property type="entry name" value="Isoprenoid_synthase_dom_sf"/>
</dbReference>
<dbReference type="GO" id="GO:0008299">
    <property type="term" value="P:isoprenoid biosynthetic process"/>
    <property type="evidence" value="ECO:0007669"/>
    <property type="project" value="InterPro"/>
</dbReference>
<dbReference type="EMBL" id="JAJFZP010000004">
    <property type="protein sequence ID" value="MCC3268272.1"/>
    <property type="molecule type" value="Genomic_DNA"/>
</dbReference>
<reference evidence="8" key="1">
    <citation type="submission" date="2021-10" db="EMBL/GenBank/DDBJ databases">
        <title>Novel species in genus Arthrobacter.</title>
        <authorList>
            <person name="Liu Y."/>
        </authorList>
    </citation>
    <scope>NUCLEOTIDE SEQUENCE</scope>
    <source>
        <strain evidence="7">Zg-Y786</strain>
        <strain evidence="8">Zg-Y809</strain>
    </source>
</reference>
<dbReference type="RefSeq" id="WP_227890370.1">
    <property type="nucleotide sequence ID" value="NZ_CP095461.1"/>
</dbReference>
<evidence type="ECO:0000313" key="8">
    <source>
        <dbReference type="EMBL" id="MCC3268272.1"/>
    </source>
</evidence>
<dbReference type="Gene3D" id="1.10.600.10">
    <property type="entry name" value="Farnesyl Diphosphate Synthase"/>
    <property type="match status" value="1"/>
</dbReference>
<keyword evidence="4" id="KW-0479">Metal-binding</keyword>
<dbReference type="PROSITE" id="PS00723">
    <property type="entry name" value="POLYPRENYL_SYNTHASE_1"/>
    <property type="match status" value="1"/>
</dbReference>
<dbReference type="Proteomes" id="UP001139168">
    <property type="component" value="Unassembled WGS sequence"/>
</dbReference>
<dbReference type="Pfam" id="PF00348">
    <property type="entry name" value="polyprenyl_synt"/>
    <property type="match status" value="1"/>
</dbReference>
<sequence length="355" mass="38031">METEPLLDPAVGYEQVEGVLREFFAQAKLRAAKLSPSYLSLWDTLEKSTVGGKRVRPGILMTAYQHLGGTNTEAAARVGAAFELLHTALIIHDDVIDLDFMRRGQDNVSGTYRALAQTAGQTAEAARHRGMSAGIIAGDLALIGAFRMLDTVDTDPQTRLRLAAILDDAVFASAAGELIDVDFSFSPGAPQIPEILDMERLKTAVYSFEAPLQAGAVLAGADDDAVATLGDFGRDTGIAYQLVDDLLGVFGKESATGKSNLSDLREGKRTVLIAHAAQGESWDELSHLIGCPDLTAEEADRARELLISSGARDYARALAEEYADRARSHLDCPSIPAPLRQVLERIVAGAVNRGR</sequence>
<dbReference type="InterPro" id="IPR033749">
    <property type="entry name" value="Polyprenyl_synt_CS"/>
</dbReference>
<evidence type="ECO:0000256" key="6">
    <source>
        <dbReference type="RuleBase" id="RU004466"/>
    </source>
</evidence>
<evidence type="ECO:0000313" key="9">
    <source>
        <dbReference type="Proteomes" id="UP001139168"/>
    </source>
</evidence>
<dbReference type="SUPFAM" id="SSF48576">
    <property type="entry name" value="Terpenoid synthases"/>
    <property type="match status" value="1"/>
</dbReference>
<keyword evidence="5" id="KW-0460">Magnesium</keyword>
<evidence type="ECO:0000313" key="7">
    <source>
        <dbReference type="EMBL" id="MCC3265534.1"/>
    </source>
</evidence>
<evidence type="ECO:0000256" key="2">
    <source>
        <dbReference type="ARBA" id="ARBA00006706"/>
    </source>
</evidence>
<dbReference type="Proteomes" id="UP001139264">
    <property type="component" value="Unassembled WGS sequence"/>
</dbReference>
<accession>A0A9X1S5W8</accession>
<proteinExistence type="inferred from homology"/>
<dbReference type="EMBL" id="JAJFZQ010000004">
    <property type="protein sequence ID" value="MCC3265534.1"/>
    <property type="molecule type" value="Genomic_DNA"/>
</dbReference>
<protein>
    <submittedName>
        <fullName evidence="8">Polyprenyl synthetase family protein</fullName>
    </submittedName>
</protein>
<evidence type="ECO:0000256" key="3">
    <source>
        <dbReference type="ARBA" id="ARBA00022679"/>
    </source>
</evidence>
<dbReference type="PANTHER" id="PTHR12001">
    <property type="entry name" value="GERANYLGERANYL PYROPHOSPHATE SYNTHASE"/>
    <property type="match status" value="1"/>
</dbReference>
<dbReference type="PANTHER" id="PTHR12001:SF85">
    <property type="entry name" value="SHORT CHAIN ISOPRENYL DIPHOSPHATE SYNTHASE"/>
    <property type="match status" value="1"/>
</dbReference>
<dbReference type="InterPro" id="IPR000092">
    <property type="entry name" value="Polyprenyl_synt"/>
</dbReference>
<evidence type="ECO:0000256" key="4">
    <source>
        <dbReference type="ARBA" id="ARBA00022723"/>
    </source>
</evidence>
<dbReference type="SFLD" id="SFLDS00005">
    <property type="entry name" value="Isoprenoid_Synthase_Type_I"/>
    <property type="match status" value="1"/>
</dbReference>
<dbReference type="AlphaFoldDB" id="A0A9X1S5W8"/>
<keyword evidence="3 6" id="KW-0808">Transferase</keyword>